<gene>
    <name evidence="2" type="ORF">LRS37_04520</name>
</gene>
<evidence type="ECO:0000256" key="1">
    <source>
        <dbReference type="SAM" id="Coils"/>
    </source>
</evidence>
<keyword evidence="1" id="KW-0175">Coiled coil</keyword>
<dbReference type="EMBL" id="JAJODE010000008">
    <property type="protein sequence ID" value="MCD4838145.1"/>
    <property type="molecule type" value="Genomic_DNA"/>
</dbReference>
<accession>A0ABS8QFY2</accession>
<keyword evidence="3" id="KW-1185">Reference proteome</keyword>
<dbReference type="RefSeq" id="WP_231314343.1">
    <property type="nucleotide sequence ID" value="NZ_JAJODE010000008.1"/>
</dbReference>
<proteinExistence type="predicted"/>
<evidence type="ECO:0000313" key="2">
    <source>
        <dbReference type="EMBL" id="MCD4838145.1"/>
    </source>
</evidence>
<feature type="coiled-coil region" evidence="1">
    <location>
        <begin position="1"/>
        <end position="35"/>
    </location>
</feature>
<protein>
    <submittedName>
        <fullName evidence="2">Uncharacterized protein</fullName>
    </submittedName>
</protein>
<sequence length="60" mass="7225">MNELIKQIEELENELEMLREDNQKLRNQIQVFKAKTTWRVYEENFRLALELALLKGEMSG</sequence>
<evidence type="ECO:0000313" key="3">
    <source>
        <dbReference type="Proteomes" id="UP001162836"/>
    </source>
</evidence>
<reference evidence="2 3" key="1">
    <citation type="journal article" date="2023" name="Antonie Van Leeuwenhoek">
        <title>Unveiling the genomic potential of a novel thermostable glycoside hydrolases producing Neobacillus sedimentimangrovi UE25.</title>
        <authorList>
            <person name="Ejaz U."/>
            <person name="Saleem F."/>
            <person name="Rashid R."/>
            <person name="Hasan K.A."/>
            <person name="Syed M.N."/>
            <person name="Sohail M."/>
        </authorList>
    </citation>
    <scope>NUCLEOTIDE SEQUENCE [LARGE SCALE GENOMIC DNA]</scope>
    <source>
        <strain evidence="2 3">UE25</strain>
    </source>
</reference>
<organism evidence="2 3">
    <name type="scientific">Neobacillus sedimentimangrovi</name>
    <dbReference type="NCBI Taxonomy" id="2699460"/>
    <lineage>
        <taxon>Bacteria</taxon>
        <taxon>Bacillati</taxon>
        <taxon>Bacillota</taxon>
        <taxon>Bacilli</taxon>
        <taxon>Bacillales</taxon>
        <taxon>Bacillaceae</taxon>
        <taxon>Neobacillus</taxon>
    </lineage>
</organism>
<name>A0ABS8QFY2_9BACI</name>
<comment type="caution">
    <text evidence="2">The sequence shown here is derived from an EMBL/GenBank/DDBJ whole genome shotgun (WGS) entry which is preliminary data.</text>
</comment>
<dbReference type="Proteomes" id="UP001162836">
    <property type="component" value="Unassembled WGS sequence"/>
</dbReference>